<proteinExistence type="predicted"/>
<evidence type="ECO:0000313" key="1">
    <source>
        <dbReference type="EMBL" id="CAJ2640597.1"/>
    </source>
</evidence>
<gene>
    <name evidence="1" type="ORF">MILVUS5_LOCUS10421</name>
</gene>
<keyword evidence="2" id="KW-1185">Reference proteome</keyword>
<reference evidence="1" key="1">
    <citation type="submission" date="2023-10" db="EMBL/GenBank/DDBJ databases">
        <authorList>
            <person name="Rodriguez Cubillos JULIANA M."/>
            <person name="De Vega J."/>
        </authorList>
    </citation>
    <scope>NUCLEOTIDE SEQUENCE</scope>
</reference>
<protein>
    <submittedName>
        <fullName evidence="1">Uncharacterized protein</fullName>
    </submittedName>
</protein>
<comment type="caution">
    <text evidence="1">The sequence shown here is derived from an EMBL/GenBank/DDBJ whole genome shotgun (WGS) entry which is preliminary data.</text>
</comment>
<name>A0ACB0J858_TRIPR</name>
<organism evidence="1 2">
    <name type="scientific">Trifolium pratense</name>
    <name type="common">Red clover</name>
    <dbReference type="NCBI Taxonomy" id="57577"/>
    <lineage>
        <taxon>Eukaryota</taxon>
        <taxon>Viridiplantae</taxon>
        <taxon>Streptophyta</taxon>
        <taxon>Embryophyta</taxon>
        <taxon>Tracheophyta</taxon>
        <taxon>Spermatophyta</taxon>
        <taxon>Magnoliopsida</taxon>
        <taxon>eudicotyledons</taxon>
        <taxon>Gunneridae</taxon>
        <taxon>Pentapetalae</taxon>
        <taxon>rosids</taxon>
        <taxon>fabids</taxon>
        <taxon>Fabales</taxon>
        <taxon>Fabaceae</taxon>
        <taxon>Papilionoideae</taxon>
        <taxon>50 kb inversion clade</taxon>
        <taxon>NPAAA clade</taxon>
        <taxon>Hologalegina</taxon>
        <taxon>IRL clade</taxon>
        <taxon>Trifolieae</taxon>
        <taxon>Trifolium</taxon>
    </lineage>
</organism>
<evidence type="ECO:0000313" key="2">
    <source>
        <dbReference type="Proteomes" id="UP001177021"/>
    </source>
</evidence>
<dbReference type="EMBL" id="CASHSV030000024">
    <property type="protein sequence ID" value="CAJ2640597.1"/>
    <property type="molecule type" value="Genomic_DNA"/>
</dbReference>
<sequence>MEWKTFTSQPNMIHLFPKFTCCVKPCNFQPSQQNDFSLKISRRNLGLILSSGELIFRTKNANAFEFGLVAPDQTIEEAQNVVRVHAQDLLQVRDLLESESWKIAQKELRRSSKLLKKDIYTIIQSKPGSERPLLRKLYSTLFNNVTRLDYAARDKDGPEVRQRYENIVAAVNDILSRI</sequence>
<dbReference type="Proteomes" id="UP001177021">
    <property type="component" value="Unassembled WGS sequence"/>
</dbReference>
<accession>A0ACB0J858</accession>